<dbReference type="GO" id="GO:0006511">
    <property type="term" value="P:ubiquitin-dependent protein catabolic process"/>
    <property type="evidence" value="ECO:0007669"/>
    <property type="project" value="TreeGrafter"/>
</dbReference>
<dbReference type="InterPro" id="IPR008984">
    <property type="entry name" value="SMAD_FHA_dom_sf"/>
</dbReference>
<keyword evidence="5" id="KW-0808">Transferase</keyword>
<dbReference type="SUPFAM" id="SSF49879">
    <property type="entry name" value="SMAD/FHA domain"/>
    <property type="match status" value="1"/>
</dbReference>
<proteinExistence type="inferred from homology"/>
<dbReference type="PROSITE" id="PS50006">
    <property type="entry name" value="FHA_DOMAIN"/>
    <property type="match status" value="1"/>
</dbReference>
<dbReference type="FunCoup" id="A0A1E5RN24">
    <property type="interactions" value="175"/>
</dbReference>
<dbReference type="GO" id="GO:0032186">
    <property type="term" value="P:cellular bud neck septin ring organization"/>
    <property type="evidence" value="ECO:0007669"/>
    <property type="project" value="UniProtKB-ARBA"/>
</dbReference>
<evidence type="ECO:0000256" key="12">
    <source>
        <dbReference type="ARBA" id="ARBA00080465"/>
    </source>
</evidence>
<keyword evidence="9" id="KW-0862">Zinc</keyword>
<dbReference type="GO" id="GO:0051865">
    <property type="term" value="P:protein autoubiquitination"/>
    <property type="evidence" value="ECO:0007669"/>
    <property type="project" value="UniProtKB-ARBA"/>
</dbReference>
<evidence type="ECO:0000256" key="2">
    <source>
        <dbReference type="ARBA" id="ARBA00004496"/>
    </source>
</evidence>
<feature type="compositionally biased region" description="Polar residues" evidence="14">
    <location>
        <begin position="478"/>
        <end position="487"/>
    </location>
</feature>
<dbReference type="Proteomes" id="UP000095728">
    <property type="component" value="Unassembled WGS sequence"/>
</dbReference>
<accession>A0A1E5RN24</accession>
<protein>
    <recommendedName>
        <fullName evidence="3">RING-type E3 ubiquitin transferase</fullName>
        <ecNumber evidence="3">2.3.2.27</ecNumber>
    </recommendedName>
    <alternativeName>
        <fullName evidence="12">Checkpoint forkhead associated with RING domains-containing protein 1</fullName>
    </alternativeName>
</protein>
<dbReference type="PROSITE" id="PS50089">
    <property type="entry name" value="ZF_RING_2"/>
    <property type="match status" value="1"/>
</dbReference>
<dbReference type="FunFam" id="3.30.40.10:FF:000426">
    <property type="entry name" value="DMA1p Ubiquitin-protein ligase (E3)"/>
    <property type="match status" value="1"/>
</dbReference>
<dbReference type="GO" id="GO:0000132">
    <property type="term" value="P:establishment of mitotic spindle orientation"/>
    <property type="evidence" value="ECO:0007669"/>
    <property type="project" value="UniProtKB-ARBA"/>
</dbReference>
<dbReference type="GO" id="GO:0032153">
    <property type="term" value="C:cell division site"/>
    <property type="evidence" value="ECO:0007669"/>
    <property type="project" value="TreeGrafter"/>
</dbReference>
<feature type="compositionally biased region" description="Low complexity" evidence="14">
    <location>
        <begin position="399"/>
        <end position="408"/>
    </location>
</feature>
<evidence type="ECO:0000256" key="7">
    <source>
        <dbReference type="ARBA" id="ARBA00022771"/>
    </source>
</evidence>
<dbReference type="Pfam" id="PF00498">
    <property type="entry name" value="FHA"/>
    <property type="match status" value="1"/>
</dbReference>
<feature type="compositionally biased region" description="Low complexity" evidence="14">
    <location>
        <begin position="23"/>
        <end position="41"/>
    </location>
</feature>
<dbReference type="GO" id="GO:0061630">
    <property type="term" value="F:ubiquitin protein ligase activity"/>
    <property type="evidence" value="ECO:0007669"/>
    <property type="project" value="UniProtKB-EC"/>
</dbReference>
<comment type="similarity">
    <text evidence="11">Belongs to the DMA1 family.</text>
</comment>
<dbReference type="SMART" id="SM00184">
    <property type="entry name" value="RING"/>
    <property type="match status" value="1"/>
</dbReference>
<evidence type="ECO:0000256" key="6">
    <source>
        <dbReference type="ARBA" id="ARBA00022723"/>
    </source>
</evidence>
<dbReference type="InParanoid" id="A0A1E5RN24"/>
<dbReference type="EMBL" id="LPNM01000005">
    <property type="protein sequence ID" value="OEJ88286.1"/>
    <property type="molecule type" value="Genomic_DNA"/>
</dbReference>
<evidence type="ECO:0000256" key="3">
    <source>
        <dbReference type="ARBA" id="ARBA00012483"/>
    </source>
</evidence>
<dbReference type="AlphaFoldDB" id="A0A1E5RN24"/>
<evidence type="ECO:0000256" key="11">
    <source>
        <dbReference type="ARBA" id="ARBA00061209"/>
    </source>
</evidence>
<dbReference type="SMART" id="SM00240">
    <property type="entry name" value="FHA"/>
    <property type="match status" value="1"/>
</dbReference>
<dbReference type="GO" id="GO:0031578">
    <property type="term" value="P:mitotic spindle orientation checkpoint signaling"/>
    <property type="evidence" value="ECO:0007669"/>
    <property type="project" value="UniProtKB-ARBA"/>
</dbReference>
<dbReference type="GO" id="GO:0000921">
    <property type="term" value="P:septin ring assembly"/>
    <property type="evidence" value="ECO:0007669"/>
    <property type="project" value="UniProtKB-ARBA"/>
</dbReference>
<reference evidence="18" key="1">
    <citation type="journal article" date="2016" name="Genome Announc.">
        <title>Genome sequences of three species of Hanseniaspora isolated from spontaneous wine fermentations.</title>
        <authorList>
            <person name="Sternes P.R."/>
            <person name="Lee D."/>
            <person name="Kutyna D.R."/>
            <person name="Borneman A.R."/>
        </authorList>
    </citation>
    <scope>NUCLEOTIDE SEQUENCE [LARGE SCALE GENOMIC DNA]</scope>
    <source>
        <strain evidence="18">AWRI3579</strain>
    </source>
</reference>
<evidence type="ECO:0000313" key="18">
    <source>
        <dbReference type="Proteomes" id="UP000095728"/>
    </source>
</evidence>
<dbReference type="SUPFAM" id="SSF57850">
    <property type="entry name" value="RING/U-box"/>
    <property type="match status" value="1"/>
</dbReference>
<keyword evidence="6" id="KW-0479">Metal-binding</keyword>
<evidence type="ECO:0000259" key="16">
    <source>
        <dbReference type="PROSITE" id="PS50089"/>
    </source>
</evidence>
<keyword evidence="7 13" id="KW-0863">Zinc-finger</keyword>
<feature type="region of interest" description="Disordered" evidence="14">
    <location>
        <begin position="1"/>
        <end position="42"/>
    </location>
</feature>
<evidence type="ECO:0000256" key="5">
    <source>
        <dbReference type="ARBA" id="ARBA00022679"/>
    </source>
</evidence>
<keyword evidence="8" id="KW-0833">Ubl conjugation pathway</keyword>
<dbReference type="GO" id="GO:0090337">
    <property type="term" value="P:regulation of formin-nucleated actin cable assembly"/>
    <property type="evidence" value="ECO:0007669"/>
    <property type="project" value="UniProtKB-ARBA"/>
</dbReference>
<feature type="region of interest" description="Disordered" evidence="14">
    <location>
        <begin position="446"/>
        <end position="487"/>
    </location>
</feature>
<feature type="compositionally biased region" description="Polar residues" evidence="14">
    <location>
        <begin position="1"/>
        <end position="11"/>
    </location>
</feature>
<dbReference type="InterPro" id="IPR013083">
    <property type="entry name" value="Znf_RING/FYVE/PHD"/>
</dbReference>
<dbReference type="Gene3D" id="2.60.200.20">
    <property type="match status" value="1"/>
</dbReference>
<feature type="region of interest" description="Disordered" evidence="14">
    <location>
        <begin position="384"/>
        <end position="408"/>
    </location>
</feature>
<evidence type="ECO:0000256" key="4">
    <source>
        <dbReference type="ARBA" id="ARBA00022490"/>
    </source>
</evidence>
<dbReference type="InterPro" id="IPR001841">
    <property type="entry name" value="Znf_RING"/>
</dbReference>
<feature type="domain" description="FHA" evidence="15">
    <location>
        <begin position="151"/>
        <end position="214"/>
    </location>
</feature>
<evidence type="ECO:0000259" key="15">
    <source>
        <dbReference type="PROSITE" id="PS50006"/>
    </source>
</evidence>
<keyword evidence="18" id="KW-1185">Reference proteome</keyword>
<dbReference type="Pfam" id="PF17123">
    <property type="entry name" value="zf-RING_11"/>
    <property type="match status" value="1"/>
</dbReference>
<dbReference type="PANTHER" id="PTHR15067:SF7">
    <property type="entry name" value="E3 UBIQUITIN-PROTEIN LIGASE DMA1-RELATED"/>
    <property type="match status" value="1"/>
</dbReference>
<keyword evidence="10" id="KW-0131">Cell cycle</keyword>
<dbReference type="Gene3D" id="3.30.40.10">
    <property type="entry name" value="Zinc/RING finger domain, C3HC4 (zinc finger)"/>
    <property type="match status" value="1"/>
</dbReference>
<dbReference type="EC" id="2.3.2.27" evidence="3"/>
<feature type="domain" description="RING-type" evidence="16">
    <location>
        <begin position="288"/>
        <end position="332"/>
    </location>
</feature>
<comment type="caution">
    <text evidence="17">The sequence shown here is derived from an EMBL/GenBank/DDBJ whole genome shotgun (WGS) entry which is preliminary data.</text>
</comment>
<gene>
    <name evidence="17" type="ORF">AWRI3579_g719</name>
</gene>
<name>A0A1E5RN24_9ASCO</name>
<dbReference type="FunFam" id="2.60.200.20:FF:000030">
    <property type="entry name" value="FHA domain-containing protein"/>
    <property type="match status" value="1"/>
</dbReference>
<dbReference type="OrthoDB" id="687730at2759"/>
<keyword evidence="4" id="KW-0963">Cytoplasm</keyword>
<evidence type="ECO:0000313" key="17">
    <source>
        <dbReference type="EMBL" id="OEJ88286.1"/>
    </source>
</evidence>
<dbReference type="GO" id="GO:0097271">
    <property type="term" value="P:protein localization to bud neck"/>
    <property type="evidence" value="ECO:0007669"/>
    <property type="project" value="UniProtKB-ARBA"/>
</dbReference>
<evidence type="ECO:0000256" key="1">
    <source>
        <dbReference type="ARBA" id="ARBA00000900"/>
    </source>
</evidence>
<evidence type="ECO:0000256" key="9">
    <source>
        <dbReference type="ARBA" id="ARBA00022833"/>
    </source>
</evidence>
<dbReference type="GO" id="GO:0008270">
    <property type="term" value="F:zinc ion binding"/>
    <property type="evidence" value="ECO:0007669"/>
    <property type="project" value="UniProtKB-KW"/>
</dbReference>
<dbReference type="STRING" id="56408.A0A1E5RN24"/>
<evidence type="ECO:0000256" key="8">
    <source>
        <dbReference type="ARBA" id="ARBA00022786"/>
    </source>
</evidence>
<sequence>MPGNLNFSSRNAGVMPPSSTPVSGNAQSGQNQNTNNNSTTGHGMLATATTIPNSEAFCKLHHYVYPPTKTNTIEVEKSYQQMGLKLGRIRGDEQTPLSVPQATPETVSKRRDKRGFFSMRLTAIFDVHNDFNHRGVFFDPIVRNVGPCSEILIGRYTERLNENLKELPEIYKPALFKSKVVSRTHGCFKVDIYGNWYVQDLKSSSGTFLNHQRIAPASTLSEDFLLKDGDVIQLGMDFRGGQEELYRCIKFRVELNNSWKLKATQFNKEVLDKMKNIFNLESSQQEDCSICLTKLKPCQPIFISPCAHTWHYSCIRRILSTAYPQFDCPNCRKRTDLEATLESDSDDDGELDDYENETDNADNDLISNEMINSKNTLNQQVTNVNNVKNGNGNEDDDNSNNTNTNDLNDMMQVDEQNNSNSNVPVISTLLGSSALPIDASTTGGNNVQHVGLSSDDANVSNAGRSLSRTEDESHARDQNNMYGRTPF</sequence>
<feature type="region of interest" description="Disordered" evidence="14">
    <location>
        <begin position="339"/>
        <end position="362"/>
    </location>
</feature>
<comment type="catalytic activity">
    <reaction evidence="1">
        <text>S-ubiquitinyl-[E2 ubiquitin-conjugating enzyme]-L-cysteine + [acceptor protein]-L-lysine = [E2 ubiquitin-conjugating enzyme]-L-cysteine + N(6)-ubiquitinyl-[acceptor protein]-L-lysine.</text>
        <dbReference type="EC" id="2.3.2.27"/>
    </reaction>
</comment>
<evidence type="ECO:0000256" key="13">
    <source>
        <dbReference type="PROSITE-ProRule" id="PRU00175"/>
    </source>
</evidence>
<dbReference type="GO" id="GO:0005829">
    <property type="term" value="C:cytosol"/>
    <property type="evidence" value="ECO:0007669"/>
    <property type="project" value="TreeGrafter"/>
</dbReference>
<dbReference type="InterPro" id="IPR000253">
    <property type="entry name" value="FHA_dom"/>
</dbReference>
<feature type="compositionally biased region" description="Basic and acidic residues" evidence="14">
    <location>
        <begin position="467"/>
        <end position="477"/>
    </location>
</feature>
<feature type="compositionally biased region" description="Polar residues" evidence="14">
    <location>
        <begin position="455"/>
        <end position="466"/>
    </location>
</feature>
<dbReference type="PANTHER" id="PTHR15067">
    <property type="entry name" value="E3 UBIQUITIN-PROTEIN LIGASE RNF8"/>
    <property type="match status" value="1"/>
</dbReference>
<evidence type="ECO:0000256" key="14">
    <source>
        <dbReference type="SAM" id="MobiDB-lite"/>
    </source>
</evidence>
<organism evidence="17 18">
    <name type="scientific">Hanseniaspora osmophila</name>
    <dbReference type="NCBI Taxonomy" id="56408"/>
    <lineage>
        <taxon>Eukaryota</taxon>
        <taxon>Fungi</taxon>
        <taxon>Dikarya</taxon>
        <taxon>Ascomycota</taxon>
        <taxon>Saccharomycotina</taxon>
        <taxon>Saccharomycetes</taxon>
        <taxon>Saccharomycodales</taxon>
        <taxon>Saccharomycodaceae</taxon>
        <taxon>Hanseniaspora</taxon>
    </lineage>
</organism>
<dbReference type="GO" id="GO:0000151">
    <property type="term" value="C:ubiquitin ligase complex"/>
    <property type="evidence" value="ECO:0007669"/>
    <property type="project" value="TreeGrafter"/>
</dbReference>
<comment type="subcellular location">
    <subcellularLocation>
        <location evidence="2">Cytoplasm</location>
    </subcellularLocation>
</comment>
<evidence type="ECO:0000256" key="10">
    <source>
        <dbReference type="ARBA" id="ARBA00023306"/>
    </source>
</evidence>